<proteinExistence type="predicted"/>
<evidence type="ECO:0000313" key="2">
    <source>
        <dbReference type="EMBL" id="HDR46815.1"/>
    </source>
</evidence>
<dbReference type="Pfam" id="PF13116">
    <property type="entry name" value="YhdP"/>
    <property type="match status" value="1"/>
</dbReference>
<reference evidence="2" key="1">
    <citation type="journal article" date="2020" name="mSystems">
        <title>Genome- and Community-Level Interaction Insights into Carbon Utilization and Element Cycling Functions of Hydrothermarchaeota in Hydrothermal Sediment.</title>
        <authorList>
            <person name="Zhou Z."/>
            <person name="Liu Y."/>
            <person name="Xu W."/>
            <person name="Pan J."/>
            <person name="Luo Z.H."/>
            <person name="Li M."/>
        </authorList>
    </citation>
    <scope>NUCLEOTIDE SEQUENCE [LARGE SCALE GENOMIC DNA]</scope>
    <source>
        <strain evidence="2">SpSt-1220</strain>
    </source>
</reference>
<dbReference type="InterPro" id="IPR052894">
    <property type="entry name" value="AsmA-related"/>
</dbReference>
<dbReference type="PANTHER" id="PTHR30441">
    <property type="entry name" value="DUF748 DOMAIN-CONTAINING PROTEIN"/>
    <property type="match status" value="1"/>
</dbReference>
<dbReference type="PANTHER" id="PTHR30441:SF4">
    <property type="entry name" value="PROTEIN ASMA"/>
    <property type="match status" value="1"/>
</dbReference>
<feature type="non-terminal residue" evidence="2">
    <location>
        <position position="1"/>
    </location>
</feature>
<dbReference type="GO" id="GO:0090313">
    <property type="term" value="P:regulation of protein targeting to membrane"/>
    <property type="evidence" value="ECO:0007669"/>
    <property type="project" value="TreeGrafter"/>
</dbReference>
<gene>
    <name evidence="2" type="ORF">ENN94_03840</name>
</gene>
<dbReference type="GO" id="GO:0005886">
    <property type="term" value="C:plasma membrane"/>
    <property type="evidence" value="ECO:0007669"/>
    <property type="project" value="TreeGrafter"/>
</dbReference>
<comment type="caution">
    <text evidence="2">The sequence shown here is derived from an EMBL/GenBank/DDBJ whole genome shotgun (WGS) entry which is preliminary data.</text>
</comment>
<feature type="domain" description="YhdP central" evidence="1">
    <location>
        <begin position="107"/>
        <end position="245"/>
    </location>
</feature>
<dbReference type="InterPro" id="IPR025263">
    <property type="entry name" value="YhdP_central"/>
</dbReference>
<accession>A0A831LS37</accession>
<name>A0A831LS37_9BACT</name>
<sequence>TTVDIKVKAEAGTFHKIEFAQAAADIHYQAGILQIYPLHADLAPGYYVGRVVWAEPPGAEALLKVSGHLEDVDAEKAQYIQSDAPGLITGTLRGDFYLEGDGGNFIETSRGGLSLEAHNGVLRRFNVLSKVFSLLNVAQIFSFQLPDMAREGMPYQKINANLSLRNGILASEDLLVDSNAINMSMVGKIDLANNEIDAVLGVKPLQTVDSVISKIPIAGWILTGEDKSLIMTHFRVQGDLKNPKVEAIPVTSLSERVRGVFRRVLGFPAKVFSDLEKATQ</sequence>
<evidence type="ECO:0000259" key="1">
    <source>
        <dbReference type="Pfam" id="PF13116"/>
    </source>
</evidence>
<dbReference type="AlphaFoldDB" id="A0A831LS37"/>
<protein>
    <submittedName>
        <fullName evidence="2">AsmA family protein</fullName>
    </submittedName>
</protein>
<organism evidence="2">
    <name type="scientific">Geoalkalibacter subterraneus</name>
    <dbReference type="NCBI Taxonomy" id="483547"/>
    <lineage>
        <taxon>Bacteria</taxon>
        <taxon>Pseudomonadati</taxon>
        <taxon>Thermodesulfobacteriota</taxon>
        <taxon>Desulfuromonadia</taxon>
        <taxon>Desulfuromonadales</taxon>
        <taxon>Geoalkalibacteraceae</taxon>
        <taxon>Geoalkalibacter</taxon>
    </lineage>
</organism>
<dbReference type="Proteomes" id="UP000886162">
    <property type="component" value="Unassembled WGS sequence"/>
</dbReference>
<dbReference type="EMBL" id="DSDO01000266">
    <property type="protein sequence ID" value="HDR46815.1"/>
    <property type="molecule type" value="Genomic_DNA"/>
</dbReference>